<dbReference type="RefSeq" id="WP_203089688.1">
    <property type="nucleotide sequence ID" value="NZ_JAEUZA010000004.1"/>
</dbReference>
<dbReference type="Proteomes" id="UP001418796">
    <property type="component" value="Unassembled WGS sequence"/>
</dbReference>
<name>A0ABU9VKF0_9BACI</name>
<dbReference type="Pfam" id="PF25888">
    <property type="entry name" value="WHD_DnaB"/>
    <property type="match status" value="1"/>
</dbReference>
<sequence>MSWHWRELLPVDRYTVRTSDYLTDMDQKVMVLLYQPLIGTVANGLYTTLWAHLERDQWVSSEQTHRQLMLMTELSLGEIFEQRKKLEGIGLLKSYKQKADSESRYLYELQPPMTPKQFFENDVLSVYLFNRLGKTQFRELRNRFSVDAVPTSEYTELTYSFDEVYTSLHHSEMVSNLRSETGEALANHTNKTILSRHDKQGFSFEDFDMELMKNALSSFVVPEQAITKVVEETIIRLAFVYCVDPLEMSKIVSQAVGPDERVDLELLRKKAQDWYRLEYGSNPPGLGLRTQPMNERTMNQKEPTTDEEKTILFYEETSPLRLLELRSEGAQVAPADAKIVEGLILDYQLLPGVANVLLDYVLYQYDMKLSKPLVHKIAGHWSRKKVKLVQEAMQLAKQEKQSKAEAADSYSTQKQQGKRNRKKDKLPKWLLEEKQSQEQAKAETASASETKSNQQNDTEQQSKQSFESMLEELKRSKQQKGG</sequence>
<gene>
    <name evidence="3" type="ORF">MKY91_14545</name>
</gene>
<dbReference type="EMBL" id="JBCITK010000001">
    <property type="protein sequence ID" value="MEN0644367.1"/>
    <property type="molecule type" value="Genomic_DNA"/>
</dbReference>
<evidence type="ECO:0000313" key="3">
    <source>
        <dbReference type="EMBL" id="MEN0644367.1"/>
    </source>
</evidence>
<protein>
    <submittedName>
        <fullName evidence="3">DnaD domain protein</fullName>
    </submittedName>
</protein>
<feature type="domain" description="Replicative helicase loading/DNA remodeling protein DnaB N-terminal winged helix" evidence="2">
    <location>
        <begin position="10"/>
        <end position="219"/>
    </location>
</feature>
<evidence type="ECO:0000313" key="4">
    <source>
        <dbReference type="Proteomes" id="UP001418796"/>
    </source>
</evidence>
<feature type="compositionally biased region" description="Low complexity" evidence="1">
    <location>
        <begin position="437"/>
        <end position="452"/>
    </location>
</feature>
<accession>A0ABU9VKF0</accession>
<feature type="compositionally biased region" description="Basic residues" evidence="1">
    <location>
        <begin position="416"/>
        <end position="425"/>
    </location>
</feature>
<evidence type="ECO:0000259" key="2">
    <source>
        <dbReference type="Pfam" id="PF25888"/>
    </source>
</evidence>
<feature type="compositionally biased region" description="Polar residues" evidence="1">
    <location>
        <begin position="453"/>
        <end position="467"/>
    </location>
</feature>
<evidence type="ECO:0000256" key="1">
    <source>
        <dbReference type="SAM" id="MobiDB-lite"/>
    </source>
</evidence>
<proteinExistence type="predicted"/>
<keyword evidence="4" id="KW-1185">Reference proteome</keyword>
<comment type="caution">
    <text evidence="3">The sequence shown here is derived from an EMBL/GenBank/DDBJ whole genome shotgun (WGS) entry which is preliminary data.</text>
</comment>
<organism evidence="3 4">
    <name type="scientific">Alkalicoccobacillus gibsonii</name>
    <dbReference type="NCBI Taxonomy" id="79881"/>
    <lineage>
        <taxon>Bacteria</taxon>
        <taxon>Bacillati</taxon>
        <taxon>Bacillota</taxon>
        <taxon>Bacilli</taxon>
        <taxon>Bacillales</taxon>
        <taxon>Bacillaceae</taxon>
        <taxon>Alkalicoccobacillus</taxon>
    </lineage>
</organism>
<feature type="compositionally biased region" description="Basic and acidic residues" evidence="1">
    <location>
        <begin position="426"/>
        <end position="436"/>
    </location>
</feature>
<feature type="region of interest" description="Disordered" evidence="1">
    <location>
        <begin position="400"/>
        <end position="482"/>
    </location>
</feature>
<reference evidence="3 4" key="1">
    <citation type="submission" date="2024-03" db="EMBL/GenBank/DDBJ databases">
        <title>Bacilli Hybrid Assemblies.</title>
        <authorList>
            <person name="Kovac J."/>
        </authorList>
    </citation>
    <scope>NUCLEOTIDE SEQUENCE [LARGE SCALE GENOMIC DNA]</scope>
    <source>
        <strain evidence="3 4">FSL R7-0666</strain>
    </source>
</reference>
<dbReference type="InterPro" id="IPR058660">
    <property type="entry name" value="WHD_DnaB"/>
</dbReference>